<accession>A0A101XTS4</accession>
<dbReference type="GO" id="GO:0005886">
    <property type="term" value="C:plasma membrane"/>
    <property type="evidence" value="ECO:0007669"/>
    <property type="project" value="UniProtKB-SubCell"/>
</dbReference>
<feature type="transmembrane region" description="Helical" evidence="19">
    <location>
        <begin position="92"/>
        <end position="112"/>
    </location>
</feature>
<feature type="binding site" evidence="18">
    <location>
        <position position="72"/>
    </location>
    <ligand>
        <name>a divalent metal cation</name>
        <dbReference type="ChEBI" id="CHEBI:60240"/>
    </ligand>
</feature>
<evidence type="ECO:0000256" key="18">
    <source>
        <dbReference type="PIRSR" id="PIRSR600829-4"/>
    </source>
</evidence>
<dbReference type="InterPro" id="IPR033717">
    <property type="entry name" value="UDPK"/>
</dbReference>
<protein>
    <recommendedName>
        <fullName evidence="22">Diacylglycerol kinase</fullName>
    </recommendedName>
</protein>
<evidence type="ECO:0008006" key="22">
    <source>
        <dbReference type="Google" id="ProtNLM"/>
    </source>
</evidence>
<dbReference type="PANTHER" id="PTHR34299:SF1">
    <property type="entry name" value="DIACYLGLYCEROL KINASE"/>
    <property type="match status" value="1"/>
</dbReference>
<keyword evidence="13" id="KW-0594">Phospholipid biosynthesis</keyword>
<comment type="caution">
    <text evidence="20">The sequence shown here is derived from an EMBL/GenBank/DDBJ whole genome shotgun (WGS) entry which is preliminary data.</text>
</comment>
<evidence type="ECO:0000256" key="19">
    <source>
        <dbReference type="SAM" id="Phobius"/>
    </source>
</evidence>
<evidence type="ECO:0000256" key="12">
    <source>
        <dbReference type="ARBA" id="ARBA00023136"/>
    </source>
</evidence>
<dbReference type="Proteomes" id="UP000053557">
    <property type="component" value="Unassembled WGS sequence"/>
</dbReference>
<feature type="transmembrane region" description="Helical" evidence="19">
    <location>
        <begin position="132"/>
        <end position="152"/>
    </location>
</feature>
<dbReference type="PROSITE" id="PS01069">
    <property type="entry name" value="DAGK_PROKAR"/>
    <property type="match status" value="1"/>
</dbReference>
<keyword evidence="5" id="KW-0808">Transferase</keyword>
<evidence type="ECO:0000313" key="20">
    <source>
        <dbReference type="EMBL" id="KUO97403.1"/>
    </source>
</evidence>
<evidence type="ECO:0000256" key="8">
    <source>
        <dbReference type="ARBA" id="ARBA00022777"/>
    </source>
</evidence>
<dbReference type="CDD" id="cd14265">
    <property type="entry name" value="UDPK_IM_like"/>
    <property type="match status" value="1"/>
</dbReference>
<feature type="binding site" evidence="16">
    <location>
        <position position="65"/>
    </location>
    <ligand>
        <name>substrate</name>
    </ligand>
</feature>
<evidence type="ECO:0000256" key="10">
    <source>
        <dbReference type="ARBA" id="ARBA00022989"/>
    </source>
</evidence>
<comment type="cofactor">
    <cofactor evidence="18">
        <name>Mg(2+)</name>
        <dbReference type="ChEBI" id="CHEBI:18420"/>
    </cofactor>
    <text evidence="18">Mn(2+), Zn(2+), Cd(2+) and Co(2+) support activity to lesser extents.</text>
</comment>
<dbReference type="AlphaFoldDB" id="A0A101XTS4"/>
<dbReference type="InterPro" id="IPR000829">
    <property type="entry name" value="DAGK"/>
</dbReference>
<evidence type="ECO:0000256" key="7">
    <source>
        <dbReference type="ARBA" id="ARBA00022741"/>
    </source>
</evidence>
<evidence type="ECO:0000256" key="16">
    <source>
        <dbReference type="PIRSR" id="PIRSR600829-2"/>
    </source>
</evidence>
<feature type="binding site" evidence="17">
    <location>
        <position position="12"/>
    </location>
    <ligand>
        <name>ATP</name>
        <dbReference type="ChEBI" id="CHEBI:30616"/>
    </ligand>
</feature>
<evidence type="ECO:0000256" key="1">
    <source>
        <dbReference type="ARBA" id="ARBA00004651"/>
    </source>
</evidence>
<keyword evidence="12 19" id="KW-0472">Membrane</keyword>
<comment type="subcellular location">
    <subcellularLocation>
        <location evidence="1">Cell membrane</location>
        <topology evidence="1">Multi-pass membrane protein</topology>
    </subcellularLocation>
</comment>
<name>A0A101XTS4_9BACL</name>
<dbReference type="EMBL" id="LPVJ01000001">
    <property type="protein sequence ID" value="KUO97403.1"/>
    <property type="molecule type" value="Genomic_DNA"/>
</dbReference>
<feature type="binding site" evidence="17">
    <location>
        <position position="72"/>
    </location>
    <ligand>
        <name>ATP</name>
        <dbReference type="ChEBI" id="CHEBI:30616"/>
    </ligand>
</feature>
<evidence type="ECO:0000256" key="14">
    <source>
        <dbReference type="ARBA" id="ARBA00023264"/>
    </source>
</evidence>
<sequence length="167" mass="18552">MNVRTLVSSFRYALEGLAHALATQRNMRIHFIAAFAVIVLCVFVRVSIAEIMSVLFAISLVICLELVNTAVEHVVDHLTKERHPAAKIAKDVAAAAVFIAAANALVEAYLVFYDKFMPIHWRPLNTLLIPPYLGVILVGLLCLIVGISGYALRLRHSKKENVARYEK</sequence>
<keyword evidence="21" id="KW-1185">Reference proteome</keyword>
<dbReference type="RefSeq" id="WP_067710928.1">
    <property type="nucleotide sequence ID" value="NZ_LPVJ01000001.1"/>
</dbReference>
<comment type="similarity">
    <text evidence="2">Belongs to the bacterial diacylglycerol kinase family.</text>
</comment>
<evidence type="ECO:0000256" key="4">
    <source>
        <dbReference type="ARBA" id="ARBA00022516"/>
    </source>
</evidence>
<evidence type="ECO:0000256" key="6">
    <source>
        <dbReference type="ARBA" id="ARBA00022692"/>
    </source>
</evidence>
<keyword evidence="11" id="KW-0443">Lipid metabolism</keyword>
<evidence type="ECO:0000256" key="11">
    <source>
        <dbReference type="ARBA" id="ARBA00023098"/>
    </source>
</evidence>
<feature type="active site" description="Proton acceptor" evidence="15">
    <location>
        <position position="65"/>
    </location>
</feature>
<evidence type="ECO:0000256" key="17">
    <source>
        <dbReference type="PIRSR" id="PIRSR600829-3"/>
    </source>
</evidence>
<evidence type="ECO:0000256" key="3">
    <source>
        <dbReference type="ARBA" id="ARBA00022475"/>
    </source>
</evidence>
<reference evidence="20 21" key="1">
    <citation type="submission" date="2015-12" db="EMBL/GenBank/DDBJ databases">
        <title>Draft genome sequence of Acidibacillus ferrooxidans ITV001, isolated from a chalcopyrite acid mine drainage site in Brazil.</title>
        <authorList>
            <person name="Dall'Agnol H."/>
            <person name="Nancucheo I."/>
            <person name="Johnson B."/>
            <person name="Oliveira R."/>
            <person name="Leite L."/>
            <person name="Pylro V."/>
            <person name="Nunes G.L."/>
            <person name="Tzotzos G."/>
            <person name="Fernandes G.R."/>
            <person name="Dutra J."/>
            <person name="Orellana S.C."/>
            <person name="Oliveira G."/>
        </authorList>
    </citation>
    <scope>NUCLEOTIDE SEQUENCE [LARGE SCALE GENOMIC DNA]</scope>
    <source>
        <strain evidence="21">ITV01</strain>
    </source>
</reference>
<feature type="transmembrane region" description="Helical" evidence="19">
    <location>
        <begin position="54"/>
        <end position="71"/>
    </location>
</feature>
<keyword evidence="7 17" id="KW-0547">Nucleotide-binding</keyword>
<dbReference type="Gene3D" id="1.10.287.3610">
    <property type="match status" value="1"/>
</dbReference>
<evidence type="ECO:0000256" key="15">
    <source>
        <dbReference type="PIRSR" id="PIRSR600829-1"/>
    </source>
</evidence>
<dbReference type="OrthoDB" id="9789934at2"/>
<evidence type="ECO:0000256" key="2">
    <source>
        <dbReference type="ARBA" id="ARBA00005967"/>
    </source>
</evidence>
<evidence type="ECO:0000256" key="9">
    <source>
        <dbReference type="ARBA" id="ARBA00022840"/>
    </source>
</evidence>
<keyword evidence="18" id="KW-0460">Magnesium</keyword>
<organism evidence="20 21">
    <name type="scientific">Ferroacidibacillus organovorans</name>
    <dbReference type="NCBI Taxonomy" id="1765683"/>
    <lineage>
        <taxon>Bacteria</taxon>
        <taxon>Bacillati</taxon>
        <taxon>Bacillota</taxon>
        <taxon>Bacilli</taxon>
        <taxon>Bacillales</taxon>
        <taxon>Alicyclobacillaceae</taxon>
        <taxon>Ferroacidibacillus</taxon>
    </lineage>
</organism>
<dbReference type="Pfam" id="PF01219">
    <property type="entry name" value="DAGK_prokar"/>
    <property type="match status" value="1"/>
</dbReference>
<evidence type="ECO:0000313" key="21">
    <source>
        <dbReference type="Proteomes" id="UP000053557"/>
    </source>
</evidence>
<keyword evidence="8" id="KW-0418">Kinase</keyword>
<dbReference type="InterPro" id="IPR036945">
    <property type="entry name" value="DAGK_sf"/>
</dbReference>
<keyword evidence="4" id="KW-0444">Lipid biosynthesis</keyword>
<keyword evidence="6 19" id="KW-0812">Transmembrane</keyword>
<dbReference type="PANTHER" id="PTHR34299">
    <property type="entry name" value="DIACYLGLYCEROL KINASE"/>
    <property type="match status" value="1"/>
</dbReference>
<evidence type="ECO:0000256" key="13">
    <source>
        <dbReference type="ARBA" id="ARBA00023209"/>
    </source>
</evidence>
<keyword evidence="9 17" id="KW-0067">ATP-binding</keyword>
<feature type="transmembrane region" description="Helical" evidence="19">
    <location>
        <begin position="29"/>
        <end position="48"/>
    </location>
</feature>
<evidence type="ECO:0000256" key="5">
    <source>
        <dbReference type="ARBA" id="ARBA00022679"/>
    </source>
</evidence>
<proteinExistence type="inferred from homology"/>
<keyword evidence="3" id="KW-1003">Cell membrane</keyword>
<feature type="binding site" evidence="17">
    <location>
        <begin position="90"/>
        <end position="91"/>
    </location>
    <ligand>
        <name>ATP</name>
        <dbReference type="ChEBI" id="CHEBI:30616"/>
    </ligand>
</feature>
<dbReference type="GO" id="GO:0008654">
    <property type="term" value="P:phospholipid biosynthetic process"/>
    <property type="evidence" value="ECO:0007669"/>
    <property type="project" value="UniProtKB-KW"/>
</dbReference>
<dbReference type="GO" id="GO:0016301">
    <property type="term" value="F:kinase activity"/>
    <property type="evidence" value="ECO:0007669"/>
    <property type="project" value="UniProtKB-KW"/>
</dbReference>
<feature type="binding site" evidence="17">
    <location>
        <begin position="81"/>
        <end position="83"/>
    </location>
    <ligand>
        <name>ATP</name>
        <dbReference type="ChEBI" id="CHEBI:30616"/>
    </ligand>
</feature>
<dbReference type="GO" id="GO:0046872">
    <property type="term" value="F:metal ion binding"/>
    <property type="evidence" value="ECO:0007669"/>
    <property type="project" value="UniProtKB-KW"/>
</dbReference>
<gene>
    <name evidence="20" type="ORF">ATW55_05935</name>
</gene>
<keyword evidence="14" id="KW-1208">Phospholipid metabolism</keyword>
<keyword evidence="18" id="KW-0479">Metal-binding</keyword>
<keyword evidence="10 19" id="KW-1133">Transmembrane helix</keyword>
<dbReference type="GO" id="GO:0005524">
    <property type="term" value="F:ATP binding"/>
    <property type="evidence" value="ECO:0007669"/>
    <property type="project" value="UniProtKB-KW"/>
</dbReference>